<protein>
    <submittedName>
        <fullName evidence="3">Helicase-associated domain-containing protein</fullName>
    </submittedName>
</protein>
<comment type="caution">
    <text evidence="3">The sequence shown here is derived from an EMBL/GenBank/DDBJ whole genome shotgun (WGS) entry which is preliminary data.</text>
</comment>
<keyword evidence="3" id="KW-0347">Helicase</keyword>
<accession>A0ABP8KS99</accession>
<feature type="compositionally biased region" description="Low complexity" evidence="1">
    <location>
        <begin position="630"/>
        <end position="641"/>
    </location>
</feature>
<name>A0ABP8KS99_9MICO</name>
<evidence type="ECO:0000256" key="1">
    <source>
        <dbReference type="SAM" id="MobiDB-lite"/>
    </source>
</evidence>
<keyword evidence="3" id="KW-0547">Nucleotide-binding</keyword>
<sequence>MELVAALNERDDATLAALLAARPDLASPTPSSLTSLAARAGSRLSVDRALAGLGTVELAVAEAVVALAPLEEITAARLSSAVGLDAGPSLEHLADLALVVDGTPVAPLAEALGPHPVGLGPTLAELDETAQGSTHAVTEPSPPSAPTTPEELRAVLIDAPESAVGTLDALTWGPPVGTIGSNGMPEGAGWLLEHGLLRHVTPTQLVLPREVALAAREGRTHREPPRPPELDYRTVPAHVIDAEAARAAEEIVRLVRVLLETWQDEGARVLRTGGVGVRELRRTAAALDVTEQRAALVAELTAMAGLLSQDGDEQLTWVPARTAEDWLADPLHLQWAQLVLAWVDSARTPWLVGTREGGNLRSTLEPTLERSWAVELRRRVLRALKEMPEGAALDADQVHALLSWERPRATAPETTVASVLIETDVLGLTGAGALTEAARRLLDRGSEESIGEALRSTLPEPVSELLVQGDLTAVVPGRPDPDLGALLEHCTDVESRGSGLTVRFTAASVRRALDTGIASEELLERLKGYSRTPLPQALEYLVRDAARRHGQVKVGAANSYLRVEDAAIGAELMANPSLTGLRLRALSPTVLASAAPPGEVLKSLRNAGLAPVPEGPGGAAMTSGAPAAAAWPGTAAGPGRAMSGFSSRRRPLGAPTDPGAAASTYTRRPDAEELQRVVARMRAGEEQVHRDVERRSAGGPVATDPVHALEVLRDSAAAGESVDIVVVGALGTPEQRRVRPLSVEGGRVRMADLERETEMTVAIHRISAVATVSTT</sequence>
<feature type="domain" description="Helicase XPB/Ssl2 N-terminal" evidence="2">
    <location>
        <begin position="465"/>
        <end position="586"/>
    </location>
</feature>
<evidence type="ECO:0000259" key="2">
    <source>
        <dbReference type="Pfam" id="PF13625"/>
    </source>
</evidence>
<dbReference type="EMBL" id="BAABGN010000001">
    <property type="protein sequence ID" value="GAA4414999.1"/>
    <property type="molecule type" value="Genomic_DNA"/>
</dbReference>
<gene>
    <name evidence="3" type="ORF">GCM10023169_00890</name>
</gene>
<feature type="region of interest" description="Disordered" evidence="1">
    <location>
        <begin position="129"/>
        <end position="148"/>
    </location>
</feature>
<reference evidence="4" key="1">
    <citation type="journal article" date="2019" name="Int. J. Syst. Evol. Microbiol.">
        <title>The Global Catalogue of Microorganisms (GCM) 10K type strain sequencing project: providing services to taxonomists for standard genome sequencing and annotation.</title>
        <authorList>
            <consortium name="The Broad Institute Genomics Platform"/>
            <consortium name="The Broad Institute Genome Sequencing Center for Infectious Disease"/>
            <person name="Wu L."/>
            <person name="Ma J."/>
        </authorList>
    </citation>
    <scope>NUCLEOTIDE SEQUENCE [LARGE SCALE GENOMIC DNA]</scope>
    <source>
        <strain evidence="4">JCM 17810</strain>
    </source>
</reference>
<keyword evidence="3" id="KW-0378">Hydrolase</keyword>
<evidence type="ECO:0000313" key="3">
    <source>
        <dbReference type="EMBL" id="GAA4414999.1"/>
    </source>
</evidence>
<feature type="region of interest" description="Disordered" evidence="1">
    <location>
        <begin position="630"/>
        <end position="670"/>
    </location>
</feature>
<dbReference type="InterPro" id="IPR032830">
    <property type="entry name" value="XPB/Ssl2_N"/>
</dbReference>
<keyword evidence="3" id="KW-0067">ATP-binding</keyword>
<evidence type="ECO:0000313" key="4">
    <source>
        <dbReference type="Proteomes" id="UP001500622"/>
    </source>
</evidence>
<organism evidence="3 4">
    <name type="scientific">Georgenia halophila</name>
    <dbReference type="NCBI Taxonomy" id="620889"/>
    <lineage>
        <taxon>Bacteria</taxon>
        <taxon>Bacillati</taxon>
        <taxon>Actinomycetota</taxon>
        <taxon>Actinomycetes</taxon>
        <taxon>Micrococcales</taxon>
        <taxon>Bogoriellaceae</taxon>
        <taxon>Georgenia</taxon>
    </lineage>
</organism>
<proteinExistence type="predicted"/>
<dbReference type="Pfam" id="PF13625">
    <property type="entry name" value="Helicase_C_3"/>
    <property type="match status" value="1"/>
</dbReference>
<dbReference type="GO" id="GO:0004386">
    <property type="term" value="F:helicase activity"/>
    <property type="evidence" value="ECO:0007669"/>
    <property type="project" value="UniProtKB-KW"/>
</dbReference>
<dbReference type="Proteomes" id="UP001500622">
    <property type="component" value="Unassembled WGS sequence"/>
</dbReference>
<keyword evidence="4" id="KW-1185">Reference proteome</keyword>